<keyword evidence="2 4" id="KW-0853">WD repeat</keyword>
<dbReference type="InterPro" id="IPR036322">
    <property type="entry name" value="WD40_repeat_dom_sf"/>
</dbReference>
<dbReference type="InterPro" id="IPR015943">
    <property type="entry name" value="WD40/YVTN_repeat-like_dom_sf"/>
</dbReference>
<keyword evidence="3" id="KW-0677">Repeat</keyword>
<feature type="region of interest" description="Disordered" evidence="5">
    <location>
        <begin position="43"/>
        <end position="94"/>
    </location>
</feature>
<dbReference type="PROSITE" id="PS50082">
    <property type="entry name" value="WD_REPEATS_2"/>
    <property type="match status" value="2"/>
</dbReference>
<evidence type="ECO:0000256" key="2">
    <source>
        <dbReference type="ARBA" id="ARBA00022574"/>
    </source>
</evidence>
<organism evidence="6">
    <name type="scientific">Dermatophagoides farinae</name>
    <name type="common">American house dust mite</name>
    <dbReference type="NCBI Taxonomy" id="6954"/>
    <lineage>
        <taxon>Eukaryota</taxon>
        <taxon>Metazoa</taxon>
        <taxon>Ecdysozoa</taxon>
        <taxon>Arthropoda</taxon>
        <taxon>Chelicerata</taxon>
        <taxon>Arachnida</taxon>
        <taxon>Acari</taxon>
        <taxon>Acariformes</taxon>
        <taxon>Sarcoptiformes</taxon>
        <taxon>Astigmata</taxon>
        <taxon>Psoroptidia</taxon>
        <taxon>Analgoidea</taxon>
        <taxon>Pyroglyphidae</taxon>
        <taxon>Dermatophagoidinae</taxon>
        <taxon>Dermatophagoides</taxon>
    </lineage>
</organism>
<evidence type="ECO:0000256" key="3">
    <source>
        <dbReference type="ARBA" id="ARBA00022737"/>
    </source>
</evidence>
<dbReference type="InterPro" id="IPR001680">
    <property type="entry name" value="WD40_rpt"/>
</dbReference>
<dbReference type="Proteomes" id="UP000828236">
    <property type="component" value="Unassembled WGS sequence"/>
</dbReference>
<sequence>MTHKLNFVSCVAWIRQGVAKELPNRCQLTQEEIRSKIESDRQKFKELKRSDPNNRMETDDQNDDDQQIIDRYNLDDYDDDGDDDDFLIPDDTASDPYLNRDQNYSDVSVCLFKMSNSLIVFCFQDEEEKDDFRIKPTDNLLLAGHVEEDSVSLEIKVYNKEDGVYVHHEIYLAAYPLCFQWLNFKNENEKGNFVAIGDMNNDINIWDLDIVDILDPFAVLSGHKKSVLDISWSEKIPNMLASGSADKKCLLWDLQQQTVIQTFDQFKSSVQSLSFHPIETNILLTGDAKGHAKLLNCQSLSIKDWNVCQDEIEKVIWNPQQPYMFLCATSDGWLYGLDSRNDNSHVFRIKAHDEMISGMEFSSANNGCLMTTSADQNVKIWSVSTNEMKLIQTIQPNIGIILSMSANPDHSNIFVISGNNVGENFKILDLDTYPGVKRHFNLN</sequence>
<dbReference type="InterPro" id="IPR019775">
    <property type="entry name" value="WD40_repeat_CS"/>
</dbReference>
<dbReference type="Pfam" id="PF00400">
    <property type="entry name" value="WD40"/>
    <property type="match status" value="2"/>
</dbReference>
<dbReference type="SUPFAM" id="SSF50978">
    <property type="entry name" value="WD40 repeat-like"/>
    <property type="match status" value="1"/>
</dbReference>
<dbReference type="PROSITE" id="PS00678">
    <property type="entry name" value="WD_REPEATS_1"/>
    <property type="match status" value="1"/>
</dbReference>
<feature type="repeat" description="WD" evidence="4">
    <location>
        <begin position="349"/>
        <end position="391"/>
    </location>
</feature>
<gene>
    <name evidence="6" type="ORF">HUG17_8181</name>
</gene>
<feature type="compositionally biased region" description="Basic and acidic residues" evidence="5">
    <location>
        <begin position="43"/>
        <end position="58"/>
    </location>
</feature>
<reference evidence="6" key="1">
    <citation type="submission" date="2020-06" db="EMBL/GenBank/DDBJ databases">
        <authorList>
            <person name="Ji K."/>
            <person name="Li J."/>
        </authorList>
    </citation>
    <scope>NUCLEOTIDE SEQUENCE</scope>
    <source>
        <strain evidence="6">JKM2019</strain>
        <tissue evidence="6">Whole body</tissue>
    </source>
</reference>
<evidence type="ECO:0000256" key="1">
    <source>
        <dbReference type="ARBA" id="ARBA00022553"/>
    </source>
</evidence>
<dbReference type="GO" id="GO:0005634">
    <property type="term" value="C:nucleus"/>
    <property type="evidence" value="ECO:0007669"/>
    <property type="project" value="TreeGrafter"/>
</dbReference>
<dbReference type="EMBL" id="SDOV01000005">
    <property type="protein sequence ID" value="KAH7640712.1"/>
    <property type="molecule type" value="Genomic_DNA"/>
</dbReference>
<evidence type="ECO:0000256" key="4">
    <source>
        <dbReference type="PROSITE-ProRule" id="PRU00221"/>
    </source>
</evidence>
<keyword evidence="1" id="KW-0597">Phosphoprotein</keyword>
<dbReference type="GO" id="GO:0006364">
    <property type="term" value="P:rRNA processing"/>
    <property type="evidence" value="ECO:0007669"/>
    <property type="project" value="InterPro"/>
</dbReference>
<reference evidence="6" key="2">
    <citation type="journal article" date="2021" name="World Allergy Organ. J.">
        <title>Chromosome-level assembly of Dermatophagoides farinae genome and transcriptome reveals two novel allergens Der f 37 and Der f 39.</title>
        <authorList>
            <person name="Chen J."/>
            <person name="Cai Z."/>
            <person name="Fan D."/>
            <person name="Hu J."/>
            <person name="Hou Y."/>
            <person name="He Y."/>
            <person name="Zhang Z."/>
            <person name="Zhao Z."/>
            <person name="Gao P."/>
            <person name="Hu W."/>
            <person name="Sun J."/>
            <person name="Li J."/>
            <person name="Ji K."/>
        </authorList>
    </citation>
    <scope>NUCLEOTIDE SEQUENCE</scope>
    <source>
        <strain evidence="6">JKM2019</strain>
    </source>
</reference>
<feature type="repeat" description="WD" evidence="4">
    <location>
        <begin position="220"/>
        <end position="262"/>
    </location>
</feature>
<protein>
    <submittedName>
        <fullName evidence="6">Wd domain containing protein</fullName>
    </submittedName>
</protein>
<feature type="compositionally biased region" description="Acidic residues" evidence="5">
    <location>
        <begin position="75"/>
        <end position="88"/>
    </location>
</feature>
<dbReference type="InterPro" id="IPR044285">
    <property type="entry name" value="PWP1"/>
</dbReference>
<comment type="caution">
    <text evidence="6">The sequence shown here is derived from an EMBL/GenBank/DDBJ whole genome shotgun (WGS) entry which is preliminary data.</text>
</comment>
<evidence type="ECO:0000256" key="5">
    <source>
        <dbReference type="SAM" id="MobiDB-lite"/>
    </source>
</evidence>
<proteinExistence type="predicted"/>
<dbReference type="PANTHER" id="PTHR14091:SF0">
    <property type="entry name" value="PERIODIC TRYPTOPHAN PROTEIN 1 HOMOLOG"/>
    <property type="match status" value="1"/>
</dbReference>
<dbReference type="PROSITE" id="PS50294">
    <property type="entry name" value="WD_REPEATS_REGION"/>
    <property type="match status" value="2"/>
</dbReference>
<dbReference type="Gene3D" id="2.130.10.10">
    <property type="entry name" value="YVTN repeat-like/Quinoprotein amine dehydrogenase"/>
    <property type="match status" value="2"/>
</dbReference>
<evidence type="ECO:0000313" key="6">
    <source>
        <dbReference type="EMBL" id="KAH7640712.1"/>
    </source>
</evidence>
<name>A0A9D4NYS5_DERFA</name>
<accession>A0A9D4NYS5</accession>
<dbReference type="AlphaFoldDB" id="A0A9D4NYS5"/>
<dbReference type="PANTHER" id="PTHR14091">
    <property type="entry name" value="PERIODIC TRYPTOPHAN PROTEIN 1"/>
    <property type="match status" value="1"/>
</dbReference>
<dbReference type="SMART" id="SM00320">
    <property type="entry name" value="WD40"/>
    <property type="match status" value="6"/>
</dbReference>